<dbReference type="PANTHER" id="PTHR47997:SF28">
    <property type="entry name" value="TRANSCRIPTION FACTOR MYB15-LIKE"/>
    <property type="match status" value="1"/>
</dbReference>
<dbReference type="SMR" id="A0A067E8S3"/>
<dbReference type="AlphaFoldDB" id="A0A067E8S3"/>
<evidence type="ECO:0000313" key="8">
    <source>
        <dbReference type="EMBL" id="KDO51488.1"/>
    </source>
</evidence>
<accession>A0A067E8S3</accession>
<dbReference type="Gene3D" id="1.10.10.60">
    <property type="entry name" value="Homeodomain-like"/>
    <property type="match status" value="1"/>
</dbReference>
<evidence type="ECO:0000256" key="4">
    <source>
        <dbReference type="ARBA" id="ARBA00023125"/>
    </source>
</evidence>
<dbReference type="Proteomes" id="UP000027120">
    <property type="component" value="Unassembled WGS sequence"/>
</dbReference>
<dbReference type="PANTHER" id="PTHR47997">
    <property type="entry name" value="MYB DOMAIN PROTEIN 55"/>
    <property type="match status" value="1"/>
</dbReference>
<feature type="non-terminal residue" evidence="8">
    <location>
        <position position="129"/>
    </location>
</feature>
<sequence>FRYGFNPARIIRVHPGPGRFLVILPSLVTMSKRQESKINAQSTMNWFQVKKLKFDHEAQGRQKSSLKKGALSPEEDQKLINYVTSRCLLRCGKSCRLCWRNYQRPDINRDSFTQEEDEIIIKLHQQLRD</sequence>
<dbReference type="SUPFAM" id="SSF46689">
    <property type="entry name" value="Homeodomain-like"/>
    <property type="match status" value="1"/>
</dbReference>
<organism evidence="8 9">
    <name type="scientific">Citrus sinensis</name>
    <name type="common">Sweet orange</name>
    <name type="synonym">Citrus aurantium var. sinensis</name>
    <dbReference type="NCBI Taxonomy" id="2711"/>
    <lineage>
        <taxon>Eukaryota</taxon>
        <taxon>Viridiplantae</taxon>
        <taxon>Streptophyta</taxon>
        <taxon>Embryophyta</taxon>
        <taxon>Tracheophyta</taxon>
        <taxon>Spermatophyta</taxon>
        <taxon>Magnoliopsida</taxon>
        <taxon>eudicotyledons</taxon>
        <taxon>Gunneridae</taxon>
        <taxon>Pentapetalae</taxon>
        <taxon>rosids</taxon>
        <taxon>malvids</taxon>
        <taxon>Sapindales</taxon>
        <taxon>Rutaceae</taxon>
        <taxon>Aurantioideae</taxon>
        <taxon>Citrus</taxon>
    </lineage>
</organism>
<dbReference type="GO" id="GO:0003677">
    <property type="term" value="F:DNA binding"/>
    <property type="evidence" value="ECO:0007669"/>
    <property type="project" value="UniProtKB-KW"/>
</dbReference>
<dbReference type="InterPro" id="IPR017930">
    <property type="entry name" value="Myb_dom"/>
</dbReference>
<keyword evidence="4" id="KW-0238">DNA-binding</keyword>
<dbReference type="InterPro" id="IPR051953">
    <property type="entry name" value="Plant_SW-associated_TFs"/>
</dbReference>
<feature type="non-terminal residue" evidence="8">
    <location>
        <position position="1"/>
    </location>
</feature>
<evidence type="ECO:0000256" key="5">
    <source>
        <dbReference type="ARBA" id="ARBA00023163"/>
    </source>
</evidence>
<name>A0A067E8S3_CITSI</name>
<reference evidence="8 9" key="1">
    <citation type="submission" date="2014-04" db="EMBL/GenBank/DDBJ databases">
        <authorList>
            <consortium name="International Citrus Genome Consortium"/>
            <person name="Gmitter F."/>
            <person name="Chen C."/>
            <person name="Farmerie W."/>
            <person name="Harkins T."/>
            <person name="Desany B."/>
            <person name="Mohiuddin M."/>
            <person name="Kodira C."/>
            <person name="Borodovsky M."/>
            <person name="Lomsadze A."/>
            <person name="Burns P."/>
            <person name="Jenkins J."/>
            <person name="Prochnik S."/>
            <person name="Shu S."/>
            <person name="Chapman J."/>
            <person name="Pitluck S."/>
            <person name="Schmutz J."/>
            <person name="Rokhsar D."/>
        </authorList>
    </citation>
    <scope>NUCLEOTIDE SEQUENCE</scope>
</reference>
<evidence type="ECO:0000256" key="1">
    <source>
        <dbReference type="ARBA" id="ARBA00004123"/>
    </source>
</evidence>
<dbReference type="InterPro" id="IPR009057">
    <property type="entry name" value="Homeodomain-like_sf"/>
</dbReference>
<evidence type="ECO:0000256" key="6">
    <source>
        <dbReference type="ARBA" id="ARBA00023242"/>
    </source>
</evidence>
<keyword evidence="9" id="KW-1185">Reference proteome</keyword>
<keyword evidence="5" id="KW-0804">Transcription</keyword>
<protein>
    <recommendedName>
        <fullName evidence="7">HTH myb-type domain-containing protein</fullName>
    </recommendedName>
</protein>
<proteinExistence type="predicted"/>
<comment type="subcellular location">
    <subcellularLocation>
        <location evidence="1">Nucleus</location>
    </subcellularLocation>
</comment>
<keyword evidence="2" id="KW-0677">Repeat</keyword>
<evidence type="ECO:0000259" key="7">
    <source>
        <dbReference type="PROSITE" id="PS51294"/>
    </source>
</evidence>
<evidence type="ECO:0000313" key="9">
    <source>
        <dbReference type="Proteomes" id="UP000027120"/>
    </source>
</evidence>
<dbReference type="PROSITE" id="PS51294">
    <property type="entry name" value="HTH_MYB"/>
    <property type="match status" value="1"/>
</dbReference>
<keyword evidence="6" id="KW-0539">Nucleus</keyword>
<feature type="domain" description="HTH myb-type" evidence="7">
    <location>
        <begin position="104"/>
        <end position="129"/>
    </location>
</feature>
<evidence type="ECO:0000256" key="2">
    <source>
        <dbReference type="ARBA" id="ARBA00022737"/>
    </source>
</evidence>
<gene>
    <name evidence="8" type="ORF">CISIN_1g047160mg</name>
</gene>
<keyword evidence="3" id="KW-0805">Transcription regulation</keyword>
<dbReference type="EMBL" id="KK785055">
    <property type="protein sequence ID" value="KDO51488.1"/>
    <property type="molecule type" value="Genomic_DNA"/>
</dbReference>
<dbReference type="GO" id="GO:0005634">
    <property type="term" value="C:nucleus"/>
    <property type="evidence" value="ECO:0007669"/>
    <property type="project" value="UniProtKB-SubCell"/>
</dbReference>
<evidence type="ECO:0000256" key="3">
    <source>
        <dbReference type="ARBA" id="ARBA00023015"/>
    </source>
</evidence>